<dbReference type="PROSITE" id="PS50850">
    <property type="entry name" value="MFS"/>
    <property type="match status" value="1"/>
</dbReference>
<dbReference type="InterPro" id="IPR036259">
    <property type="entry name" value="MFS_trans_sf"/>
</dbReference>
<comment type="subcellular location">
    <subcellularLocation>
        <location evidence="1">Cell membrane</location>
        <topology evidence="1">Multi-pass membrane protein</topology>
    </subcellularLocation>
</comment>
<keyword evidence="8" id="KW-1185">Reference proteome</keyword>
<evidence type="ECO:0000256" key="5">
    <source>
        <dbReference type="SAM" id="Phobius"/>
    </source>
</evidence>
<dbReference type="InterPro" id="IPR005829">
    <property type="entry name" value="Sugar_transporter_CS"/>
</dbReference>
<evidence type="ECO:0000256" key="4">
    <source>
        <dbReference type="ARBA" id="ARBA00023136"/>
    </source>
</evidence>
<feature type="transmembrane region" description="Helical" evidence="5">
    <location>
        <begin position="270"/>
        <end position="292"/>
    </location>
</feature>
<protein>
    <submittedName>
        <fullName evidence="7">MFS transporter</fullName>
    </submittedName>
</protein>
<dbReference type="RefSeq" id="WP_380618666.1">
    <property type="nucleotide sequence ID" value="NZ_JBHSDK010000008.1"/>
</dbReference>
<feature type="transmembrane region" description="Helical" evidence="5">
    <location>
        <begin position="121"/>
        <end position="143"/>
    </location>
</feature>
<dbReference type="EMBL" id="JBHSDK010000008">
    <property type="protein sequence ID" value="MFC4334707.1"/>
    <property type="molecule type" value="Genomic_DNA"/>
</dbReference>
<feature type="domain" description="Major facilitator superfamily (MFS) profile" evidence="6">
    <location>
        <begin position="1"/>
        <end position="419"/>
    </location>
</feature>
<gene>
    <name evidence="7" type="ORF">ACFPET_05800</name>
</gene>
<feature type="transmembrane region" description="Helical" evidence="5">
    <location>
        <begin position="304"/>
        <end position="322"/>
    </location>
</feature>
<dbReference type="Gene3D" id="1.20.1250.20">
    <property type="entry name" value="MFS general substrate transporter like domains"/>
    <property type="match status" value="2"/>
</dbReference>
<dbReference type="InterPro" id="IPR011701">
    <property type="entry name" value="MFS"/>
</dbReference>
<reference evidence="8" key="1">
    <citation type="journal article" date="2019" name="Int. J. Syst. Evol. Microbiol.">
        <title>The Global Catalogue of Microorganisms (GCM) 10K type strain sequencing project: providing services to taxonomists for standard genome sequencing and annotation.</title>
        <authorList>
            <consortium name="The Broad Institute Genomics Platform"/>
            <consortium name="The Broad Institute Genome Sequencing Center for Infectious Disease"/>
            <person name="Wu L."/>
            <person name="Ma J."/>
        </authorList>
    </citation>
    <scope>NUCLEOTIDE SEQUENCE [LARGE SCALE GENOMIC DNA]</scope>
    <source>
        <strain evidence="8">IBRC-M 10908</strain>
    </source>
</reference>
<name>A0ABV8TVP4_9ACTN</name>
<dbReference type="SUPFAM" id="SSF103473">
    <property type="entry name" value="MFS general substrate transporter"/>
    <property type="match status" value="1"/>
</dbReference>
<evidence type="ECO:0000313" key="8">
    <source>
        <dbReference type="Proteomes" id="UP001595823"/>
    </source>
</evidence>
<feature type="transmembrane region" description="Helical" evidence="5">
    <location>
        <begin position="155"/>
        <end position="174"/>
    </location>
</feature>
<feature type="transmembrane region" description="Helical" evidence="5">
    <location>
        <begin position="26"/>
        <end position="49"/>
    </location>
</feature>
<dbReference type="Proteomes" id="UP001595823">
    <property type="component" value="Unassembled WGS sequence"/>
</dbReference>
<evidence type="ECO:0000256" key="3">
    <source>
        <dbReference type="ARBA" id="ARBA00022989"/>
    </source>
</evidence>
<proteinExistence type="predicted"/>
<evidence type="ECO:0000256" key="1">
    <source>
        <dbReference type="ARBA" id="ARBA00004651"/>
    </source>
</evidence>
<dbReference type="InterPro" id="IPR020846">
    <property type="entry name" value="MFS_dom"/>
</dbReference>
<feature type="transmembrane region" description="Helical" evidence="5">
    <location>
        <begin position="61"/>
        <end position="83"/>
    </location>
</feature>
<feature type="transmembrane region" description="Helical" evidence="5">
    <location>
        <begin position="396"/>
        <end position="415"/>
    </location>
</feature>
<feature type="transmembrane region" description="Helical" evidence="5">
    <location>
        <begin position="180"/>
        <end position="200"/>
    </location>
</feature>
<feature type="transmembrane region" description="Helical" evidence="5">
    <location>
        <begin position="372"/>
        <end position="390"/>
    </location>
</feature>
<keyword evidence="4 5" id="KW-0472">Membrane</keyword>
<comment type="caution">
    <text evidence="7">The sequence shown here is derived from an EMBL/GenBank/DDBJ whole genome shotgun (WGS) entry which is preliminary data.</text>
</comment>
<keyword evidence="2 5" id="KW-0812">Transmembrane</keyword>
<feature type="transmembrane region" description="Helical" evidence="5">
    <location>
        <begin position="241"/>
        <end position="258"/>
    </location>
</feature>
<sequence length="419" mass="43872">MATTDRPPAPPDAASTRAPKGFYWRFTGGSLGIWAALMGPAMVGMYLRVTQIAPADTREAVYSMIVGVGSAVALFCNPLWGRLSDRTRSRWGRRVPWIAGGTLAGIAGLALIVATDAVWSVLAGWVMAQAGLNAALAALTATIPDEVPVHQRGKFSGAVGATLTTGILIASFIGAVTQNVYILFLVPAALAAVLVGQFVLAHRESASHERPGRFTVKDFLFTFVFNPVAHPDFGWAWLSKFLVMGGQVFIMLTIAFFVEHTLGYSPEKTTQTVAVLMIGNYVLQTLLSLAGGPLSDRLGRRKPLVIGSALLLAAALGLLATAQSLPVIALALALFAVGGGLFYAVDMALVTQVLPDPEQPAKDLGIANMANALPQPIVAAAFPLILAVGGGDNYTLLYGVAAALTVLGAITVQPIRSVK</sequence>
<accession>A0ABV8TVP4</accession>
<dbReference type="PANTHER" id="PTHR23528:SF1">
    <property type="entry name" value="MAJOR FACILITATOR SUPERFAMILY (MFS) PROFILE DOMAIN-CONTAINING PROTEIN"/>
    <property type="match status" value="1"/>
</dbReference>
<evidence type="ECO:0000256" key="2">
    <source>
        <dbReference type="ARBA" id="ARBA00022692"/>
    </source>
</evidence>
<feature type="transmembrane region" description="Helical" evidence="5">
    <location>
        <begin position="328"/>
        <end position="351"/>
    </location>
</feature>
<organism evidence="7 8">
    <name type="scientific">Salininema proteolyticum</name>
    <dbReference type="NCBI Taxonomy" id="1607685"/>
    <lineage>
        <taxon>Bacteria</taxon>
        <taxon>Bacillati</taxon>
        <taxon>Actinomycetota</taxon>
        <taxon>Actinomycetes</taxon>
        <taxon>Glycomycetales</taxon>
        <taxon>Glycomycetaceae</taxon>
        <taxon>Salininema</taxon>
    </lineage>
</organism>
<dbReference type="PROSITE" id="PS00216">
    <property type="entry name" value="SUGAR_TRANSPORT_1"/>
    <property type="match status" value="1"/>
</dbReference>
<evidence type="ECO:0000259" key="6">
    <source>
        <dbReference type="PROSITE" id="PS50850"/>
    </source>
</evidence>
<feature type="transmembrane region" description="Helical" evidence="5">
    <location>
        <begin position="95"/>
        <end position="115"/>
    </location>
</feature>
<evidence type="ECO:0000313" key="7">
    <source>
        <dbReference type="EMBL" id="MFC4334707.1"/>
    </source>
</evidence>
<keyword evidence="3 5" id="KW-1133">Transmembrane helix</keyword>
<dbReference type="PANTHER" id="PTHR23528">
    <property type="match status" value="1"/>
</dbReference>
<dbReference type="Pfam" id="PF07690">
    <property type="entry name" value="MFS_1"/>
    <property type="match status" value="1"/>
</dbReference>